<gene>
    <name evidence="2" type="ORF">GGR21_003112</name>
</gene>
<dbReference type="AlphaFoldDB" id="A0A840CMC8"/>
<keyword evidence="1" id="KW-0472">Membrane</keyword>
<accession>A0A840CMC8</accession>
<evidence type="ECO:0008006" key="4">
    <source>
        <dbReference type="Google" id="ProtNLM"/>
    </source>
</evidence>
<keyword evidence="1" id="KW-1133">Transmembrane helix</keyword>
<name>A0A840CMC8_9BACT</name>
<evidence type="ECO:0000313" key="3">
    <source>
        <dbReference type="Proteomes" id="UP000555103"/>
    </source>
</evidence>
<dbReference type="EMBL" id="JACIEP010000011">
    <property type="protein sequence ID" value="MBB4037197.1"/>
    <property type="molecule type" value="Genomic_DNA"/>
</dbReference>
<feature type="transmembrane region" description="Helical" evidence="1">
    <location>
        <begin position="78"/>
        <end position="98"/>
    </location>
</feature>
<feature type="transmembrane region" description="Helical" evidence="1">
    <location>
        <begin position="7"/>
        <end position="26"/>
    </location>
</feature>
<dbReference type="PANTHER" id="PTHR38482:SF1">
    <property type="entry name" value="DMT FAMILY PROTEIN"/>
    <property type="match status" value="1"/>
</dbReference>
<protein>
    <recommendedName>
        <fullName evidence="4">DMT family protein</fullName>
    </recommendedName>
</protein>
<sequence length="124" mass="14226">MKTAGLYTILLLIVSNIFMTFAWYGHLKLKEYSWFAALPILGVVFISWGIAFFEYCFQVPANRLGFQGNGGPFSLMQLKIIQEVITLIIFVLFSTLAFKTETLKWNHLLAFIFLVAAVYLVFKK</sequence>
<dbReference type="Pfam" id="PF04342">
    <property type="entry name" value="DMT_6"/>
    <property type="match status" value="1"/>
</dbReference>
<evidence type="ECO:0000256" key="1">
    <source>
        <dbReference type="SAM" id="Phobius"/>
    </source>
</evidence>
<comment type="caution">
    <text evidence="2">The sequence shown here is derived from an EMBL/GenBank/DDBJ whole genome shotgun (WGS) entry which is preliminary data.</text>
</comment>
<dbReference type="InterPro" id="IPR007437">
    <property type="entry name" value="DUF486"/>
</dbReference>
<dbReference type="PIRSF" id="PIRSF021239">
    <property type="entry name" value="UCP021239"/>
    <property type="match status" value="1"/>
</dbReference>
<keyword evidence="3" id="KW-1185">Reference proteome</keyword>
<feature type="transmembrane region" description="Helical" evidence="1">
    <location>
        <begin position="32"/>
        <end position="57"/>
    </location>
</feature>
<feature type="transmembrane region" description="Helical" evidence="1">
    <location>
        <begin position="104"/>
        <end position="122"/>
    </location>
</feature>
<dbReference type="PANTHER" id="PTHR38482">
    <property type="entry name" value="DMT FAMILY PROTEIN"/>
    <property type="match status" value="1"/>
</dbReference>
<proteinExistence type="predicted"/>
<reference evidence="2 3" key="1">
    <citation type="submission" date="2020-08" db="EMBL/GenBank/DDBJ databases">
        <title>Genomic Encyclopedia of Type Strains, Phase IV (KMG-IV): sequencing the most valuable type-strain genomes for metagenomic binning, comparative biology and taxonomic classification.</title>
        <authorList>
            <person name="Goeker M."/>
        </authorList>
    </citation>
    <scope>NUCLEOTIDE SEQUENCE [LARGE SCALE GENOMIC DNA]</scope>
    <source>
        <strain evidence="2 3">DSM 104969</strain>
    </source>
</reference>
<evidence type="ECO:0000313" key="2">
    <source>
        <dbReference type="EMBL" id="MBB4037197.1"/>
    </source>
</evidence>
<dbReference type="RefSeq" id="WP_183308056.1">
    <property type="nucleotide sequence ID" value="NZ_JACIEP010000011.1"/>
</dbReference>
<keyword evidence="1" id="KW-0812">Transmembrane</keyword>
<organism evidence="2 3">
    <name type="scientific">Dysgonomonas hofstadii</name>
    <dbReference type="NCBI Taxonomy" id="637886"/>
    <lineage>
        <taxon>Bacteria</taxon>
        <taxon>Pseudomonadati</taxon>
        <taxon>Bacteroidota</taxon>
        <taxon>Bacteroidia</taxon>
        <taxon>Bacteroidales</taxon>
        <taxon>Dysgonomonadaceae</taxon>
        <taxon>Dysgonomonas</taxon>
    </lineage>
</organism>
<dbReference type="Proteomes" id="UP000555103">
    <property type="component" value="Unassembled WGS sequence"/>
</dbReference>